<feature type="transmembrane region" description="Helical" evidence="5">
    <location>
        <begin position="236"/>
        <end position="258"/>
    </location>
</feature>
<proteinExistence type="predicted"/>
<feature type="transmembrane region" description="Helical" evidence="5">
    <location>
        <begin position="30"/>
        <end position="50"/>
    </location>
</feature>
<dbReference type="InterPro" id="IPR006553">
    <property type="entry name" value="Leu-rich_rpt_Cys-con_subtyp"/>
</dbReference>
<dbReference type="OrthoDB" id="27842at2759"/>
<accession>A0A813XEC4</accession>
<dbReference type="SUPFAM" id="SSF52047">
    <property type="entry name" value="RNI-like"/>
    <property type="match status" value="2"/>
</dbReference>
<dbReference type="GO" id="GO:0019005">
    <property type="term" value="C:SCF ubiquitin ligase complex"/>
    <property type="evidence" value="ECO:0007669"/>
    <property type="project" value="TreeGrafter"/>
</dbReference>
<evidence type="ECO:0000313" key="8">
    <source>
        <dbReference type="Proteomes" id="UP000663852"/>
    </source>
</evidence>
<reference evidence="7" key="1">
    <citation type="submission" date="2021-02" db="EMBL/GenBank/DDBJ databases">
        <authorList>
            <person name="Nowell W R."/>
        </authorList>
    </citation>
    <scope>NUCLEOTIDE SEQUENCE</scope>
</reference>
<feature type="domain" description="G-protein coupled receptors family 1 profile" evidence="6">
    <location>
        <begin position="28"/>
        <end position="285"/>
    </location>
</feature>
<dbReference type="EMBL" id="CAJNOJ010000026">
    <property type="protein sequence ID" value="CAF0868798.1"/>
    <property type="molecule type" value="Genomic_DNA"/>
</dbReference>
<feature type="transmembrane region" description="Helical" evidence="5">
    <location>
        <begin position="103"/>
        <end position="122"/>
    </location>
</feature>
<sequence>MSSSNDTSVVASSAIIVALNLIKERFTGNLPLIFLILGSIGFLGNTFTFLQRNLRSNTFCIYSLCGSVVDVINLYTNLLMAYIAKDSNALSNITSRTECKTKLFLAVFLPQLSMNLLVTSLIDRFSCTCSLTSPIRRMRQLKMVPYLVALTILISGVMSLYSPVFYDYVLNSGCVVTDTLSNGILYTILHGFITPIVMFVFAWLTYRNVRQSRQRVTVANTSATTNRSRHQFISTVVTQVCVTSFLTLQWIGVYLYWIVTRNANKTADQWAIFYFTFSLSNNLYYLINVKSFYLSTLTSRLFRQALIRGLFKNVDQLCDTSFEITCDSFDKPCHQRSTMVLKLRELLIKQVAIHLPYFSYDSCQCLTADQRERVLRWLVSHDYLSPTVAPYITKNLLSIPLYSLEFYKCDQLTNDMLIEIGRASHFSRLKSLIIHQCSQVQDSGVRAITKGQLSLEYVALRKLANLTDVGLDGIHSAFLKEIDFRWNEKIQDHGIFTIVSNNLNLRSIRLVNCHRLTGQSVNHIAQNLAEKLEVLDVEGLKTLDAEVFVHLVDYCPNIRSLNLFGIINLDADGLFTLFVRSTRMMQLNLSYTTCFLQEPVADYLCCLPLSLVDICLSGTQVYSTHILVRALTRLKNIEHLRLNGLATISDDAIEKILAVIGGRLKTLEMNGYITVGSLTDRSVEHIVRYCTSLEHLSLNLLSFTSTLDSLYELFSSTGRASKLHTISLSSFRNINERVLWSLAENCLNVTLLELSGIPCVNDALISSLKHCRKLSHLNIKGCKQITDLSICDLLGVCRFVSLVLSGCYQLTDKSILALAHTQPFLEEIYISGCTRISPAAVRFLQDNTIRRLYIDHKIPNALPDAMMARNLDTGLFEQV</sequence>
<feature type="transmembrane region" description="Helical" evidence="5">
    <location>
        <begin position="143"/>
        <end position="164"/>
    </location>
</feature>
<comment type="subcellular location">
    <subcellularLocation>
        <location evidence="1">Membrane</location>
    </subcellularLocation>
</comment>
<dbReference type="Pfam" id="PF25372">
    <property type="entry name" value="DUF7885"/>
    <property type="match status" value="1"/>
</dbReference>
<organism evidence="7 8">
    <name type="scientific">Adineta ricciae</name>
    <name type="common">Rotifer</name>
    <dbReference type="NCBI Taxonomy" id="249248"/>
    <lineage>
        <taxon>Eukaryota</taxon>
        <taxon>Metazoa</taxon>
        <taxon>Spiralia</taxon>
        <taxon>Gnathifera</taxon>
        <taxon>Rotifera</taxon>
        <taxon>Eurotatoria</taxon>
        <taxon>Bdelloidea</taxon>
        <taxon>Adinetida</taxon>
        <taxon>Adinetidae</taxon>
        <taxon>Adineta</taxon>
    </lineage>
</organism>
<dbReference type="PROSITE" id="PS50262">
    <property type="entry name" value="G_PROTEIN_RECEP_F1_2"/>
    <property type="match status" value="1"/>
</dbReference>
<dbReference type="GO" id="GO:0016020">
    <property type="term" value="C:membrane"/>
    <property type="evidence" value="ECO:0007669"/>
    <property type="project" value="UniProtKB-SubCell"/>
</dbReference>
<keyword evidence="2 5" id="KW-0812">Transmembrane</keyword>
<dbReference type="SUPFAM" id="SSF81321">
    <property type="entry name" value="Family A G protein-coupled receptor-like"/>
    <property type="match status" value="1"/>
</dbReference>
<comment type="caution">
    <text evidence="7">The sequence shown here is derived from an EMBL/GenBank/DDBJ whole genome shotgun (WGS) entry which is preliminary data.</text>
</comment>
<evidence type="ECO:0000256" key="5">
    <source>
        <dbReference type="SAM" id="Phobius"/>
    </source>
</evidence>
<dbReference type="Gene3D" id="3.80.10.10">
    <property type="entry name" value="Ribonuclease Inhibitor"/>
    <property type="match status" value="3"/>
</dbReference>
<dbReference type="InterPro" id="IPR057207">
    <property type="entry name" value="FBXL15_LRR"/>
</dbReference>
<dbReference type="Proteomes" id="UP000663852">
    <property type="component" value="Unassembled WGS sequence"/>
</dbReference>
<evidence type="ECO:0000256" key="3">
    <source>
        <dbReference type="ARBA" id="ARBA00022989"/>
    </source>
</evidence>
<feature type="transmembrane region" description="Helical" evidence="5">
    <location>
        <begin position="59"/>
        <end position="83"/>
    </location>
</feature>
<evidence type="ECO:0000313" key="7">
    <source>
        <dbReference type="EMBL" id="CAF0868798.1"/>
    </source>
</evidence>
<dbReference type="AlphaFoldDB" id="A0A813XEC4"/>
<dbReference type="InterPro" id="IPR017452">
    <property type="entry name" value="GPCR_Rhodpsn_7TM"/>
</dbReference>
<gene>
    <name evidence="7" type="ORF">EDS130_LOCUS8182</name>
</gene>
<dbReference type="InterPro" id="IPR032675">
    <property type="entry name" value="LRR_dom_sf"/>
</dbReference>
<evidence type="ECO:0000256" key="4">
    <source>
        <dbReference type="ARBA" id="ARBA00023136"/>
    </source>
</evidence>
<keyword evidence="4 5" id="KW-0472">Membrane</keyword>
<dbReference type="SMART" id="SM00367">
    <property type="entry name" value="LRR_CC"/>
    <property type="match status" value="9"/>
</dbReference>
<keyword evidence="3 5" id="KW-1133">Transmembrane helix</keyword>
<evidence type="ECO:0000256" key="2">
    <source>
        <dbReference type="ARBA" id="ARBA00022692"/>
    </source>
</evidence>
<evidence type="ECO:0000256" key="1">
    <source>
        <dbReference type="ARBA" id="ARBA00004370"/>
    </source>
</evidence>
<name>A0A813XEC4_ADIRI</name>
<dbReference type="PANTHER" id="PTHR13318">
    <property type="entry name" value="PARTNER OF PAIRED, ISOFORM B-RELATED"/>
    <property type="match status" value="1"/>
</dbReference>
<feature type="transmembrane region" description="Helical" evidence="5">
    <location>
        <begin position="184"/>
        <end position="206"/>
    </location>
</feature>
<protein>
    <recommendedName>
        <fullName evidence="6">G-protein coupled receptors family 1 profile domain-containing protein</fullName>
    </recommendedName>
</protein>
<dbReference type="Gene3D" id="1.20.1070.10">
    <property type="entry name" value="Rhodopsin 7-helix transmembrane proteins"/>
    <property type="match status" value="1"/>
</dbReference>
<evidence type="ECO:0000259" key="6">
    <source>
        <dbReference type="PROSITE" id="PS50262"/>
    </source>
</evidence>
<dbReference type="GO" id="GO:0031146">
    <property type="term" value="P:SCF-dependent proteasomal ubiquitin-dependent protein catabolic process"/>
    <property type="evidence" value="ECO:0007669"/>
    <property type="project" value="TreeGrafter"/>
</dbReference>